<comment type="function">
    <text evidence="6">Part of the ABC transporter complex HmuTUV involved in hemin import. Responsible for energy coupling to the transport system.</text>
</comment>
<dbReference type="AlphaFoldDB" id="A0A2V3UQZ7"/>
<gene>
    <name evidence="8" type="ORF">C7451_11563</name>
</gene>
<dbReference type="GO" id="GO:0005524">
    <property type="term" value="F:ATP binding"/>
    <property type="evidence" value="ECO:0007669"/>
    <property type="project" value="UniProtKB-KW"/>
</dbReference>
<evidence type="ECO:0000256" key="5">
    <source>
        <dbReference type="ARBA" id="ARBA00022967"/>
    </source>
</evidence>
<keyword evidence="9" id="KW-1185">Reference proteome</keyword>
<protein>
    <submittedName>
        <fullName evidence="8">Iron complex transport system ATP-binding protein</fullName>
    </submittedName>
</protein>
<dbReference type="InterPro" id="IPR027417">
    <property type="entry name" value="P-loop_NTPase"/>
</dbReference>
<keyword evidence="5" id="KW-1278">Translocase</keyword>
<reference evidence="8 9" key="1">
    <citation type="submission" date="2018-05" db="EMBL/GenBank/DDBJ databases">
        <title>Genomic Encyclopedia of Type Strains, Phase IV (KMG-IV): sequencing the most valuable type-strain genomes for metagenomic binning, comparative biology and taxonomic classification.</title>
        <authorList>
            <person name="Goeker M."/>
        </authorList>
    </citation>
    <scope>NUCLEOTIDE SEQUENCE [LARGE SCALE GENOMIC DNA]</scope>
    <source>
        <strain evidence="8 9">DSM 3183</strain>
    </source>
</reference>
<comment type="similarity">
    <text evidence="1">Belongs to the ABC transporter superfamily.</text>
</comment>
<dbReference type="InterPro" id="IPR017871">
    <property type="entry name" value="ABC_transporter-like_CS"/>
</dbReference>
<dbReference type="OrthoDB" id="9810077at2"/>
<evidence type="ECO:0000256" key="1">
    <source>
        <dbReference type="ARBA" id="ARBA00005417"/>
    </source>
</evidence>
<evidence type="ECO:0000256" key="4">
    <source>
        <dbReference type="ARBA" id="ARBA00022840"/>
    </source>
</evidence>
<dbReference type="RefSeq" id="WP_066111065.1">
    <property type="nucleotide sequence ID" value="NZ_QJJM01000015.1"/>
</dbReference>
<name>A0A2V3UQZ7_9SPHN</name>
<dbReference type="PROSITE" id="PS00211">
    <property type="entry name" value="ABC_TRANSPORTER_1"/>
    <property type="match status" value="1"/>
</dbReference>
<keyword evidence="3" id="KW-0547">Nucleotide-binding</keyword>
<keyword evidence="2" id="KW-0813">Transport</keyword>
<dbReference type="Gene3D" id="3.40.50.300">
    <property type="entry name" value="P-loop containing nucleotide triphosphate hydrolases"/>
    <property type="match status" value="1"/>
</dbReference>
<dbReference type="InterPro" id="IPR003439">
    <property type="entry name" value="ABC_transporter-like_ATP-bd"/>
</dbReference>
<keyword evidence="4 8" id="KW-0067">ATP-binding</keyword>
<evidence type="ECO:0000256" key="6">
    <source>
        <dbReference type="ARBA" id="ARBA00037066"/>
    </source>
</evidence>
<evidence type="ECO:0000313" key="9">
    <source>
        <dbReference type="Proteomes" id="UP000248014"/>
    </source>
</evidence>
<accession>A0A2V3UQZ7</accession>
<dbReference type="Proteomes" id="UP000248014">
    <property type="component" value="Unassembled WGS sequence"/>
</dbReference>
<dbReference type="GO" id="GO:0016887">
    <property type="term" value="F:ATP hydrolysis activity"/>
    <property type="evidence" value="ECO:0007669"/>
    <property type="project" value="InterPro"/>
</dbReference>
<dbReference type="InterPro" id="IPR003593">
    <property type="entry name" value="AAA+_ATPase"/>
</dbReference>
<dbReference type="PANTHER" id="PTHR42794:SF1">
    <property type="entry name" value="HEMIN IMPORT ATP-BINDING PROTEIN HMUV"/>
    <property type="match status" value="1"/>
</dbReference>
<proteinExistence type="inferred from homology"/>
<dbReference type="FunFam" id="3.40.50.300:FF:000134">
    <property type="entry name" value="Iron-enterobactin ABC transporter ATP-binding protein"/>
    <property type="match status" value="1"/>
</dbReference>
<sequence>MTAVLEARDVSVTLGAANARKAVLSNASLALRRGEITAIIGPNGAGKSTLLACLAGLRAPDSGAITLGEVSLTRVSARERGQRIGFLPQVAEVNWDIDVATLVSLGRLPHQGRWGQSAADLTAMADALEATDTAQFASRVVGTLSGGERARALLARVLAGQPEFLLADEPLANLDPRHQFDSLALMRRVTTSGAGVVLVLHDLAHAIRVADRVVMMDSGRIVADGEPATVLTPERIAAVYGVASHAVTLADGSPGLVLSGPC</sequence>
<evidence type="ECO:0000313" key="8">
    <source>
        <dbReference type="EMBL" id="PXW69791.1"/>
    </source>
</evidence>
<dbReference type="SUPFAM" id="SSF52540">
    <property type="entry name" value="P-loop containing nucleoside triphosphate hydrolases"/>
    <property type="match status" value="1"/>
</dbReference>
<feature type="domain" description="ABC transporter" evidence="7">
    <location>
        <begin position="5"/>
        <end position="243"/>
    </location>
</feature>
<evidence type="ECO:0000256" key="2">
    <source>
        <dbReference type="ARBA" id="ARBA00022448"/>
    </source>
</evidence>
<dbReference type="CDD" id="cd03214">
    <property type="entry name" value="ABC_Iron-Siderophores_B12_Hemin"/>
    <property type="match status" value="1"/>
</dbReference>
<evidence type="ECO:0000256" key="3">
    <source>
        <dbReference type="ARBA" id="ARBA00022741"/>
    </source>
</evidence>
<dbReference type="Pfam" id="PF00005">
    <property type="entry name" value="ABC_tran"/>
    <property type="match status" value="1"/>
</dbReference>
<organism evidence="8 9">
    <name type="scientific">Blastomonas natatoria</name>
    <dbReference type="NCBI Taxonomy" id="34015"/>
    <lineage>
        <taxon>Bacteria</taxon>
        <taxon>Pseudomonadati</taxon>
        <taxon>Pseudomonadota</taxon>
        <taxon>Alphaproteobacteria</taxon>
        <taxon>Sphingomonadales</taxon>
        <taxon>Sphingomonadaceae</taxon>
        <taxon>Blastomonas</taxon>
    </lineage>
</organism>
<dbReference type="PANTHER" id="PTHR42794">
    <property type="entry name" value="HEMIN IMPORT ATP-BINDING PROTEIN HMUV"/>
    <property type="match status" value="1"/>
</dbReference>
<dbReference type="EMBL" id="QJJM01000015">
    <property type="protein sequence ID" value="PXW69791.1"/>
    <property type="molecule type" value="Genomic_DNA"/>
</dbReference>
<evidence type="ECO:0000259" key="7">
    <source>
        <dbReference type="PROSITE" id="PS50893"/>
    </source>
</evidence>
<dbReference type="PROSITE" id="PS50893">
    <property type="entry name" value="ABC_TRANSPORTER_2"/>
    <property type="match status" value="1"/>
</dbReference>
<comment type="caution">
    <text evidence="8">The sequence shown here is derived from an EMBL/GenBank/DDBJ whole genome shotgun (WGS) entry which is preliminary data.</text>
</comment>
<dbReference type="SMART" id="SM00382">
    <property type="entry name" value="AAA"/>
    <property type="match status" value="1"/>
</dbReference>